<name>A0A191UHG6_9BURK</name>
<evidence type="ECO:0000256" key="1">
    <source>
        <dbReference type="SAM" id="Phobius"/>
    </source>
</evidence>
<keyword evidence="1" id="KW-0812">Transmembrane</keyword>
<keyword evidence="1" id="KW-0472">Membrane</keyword>
<dbReference type="STRING" id="1743168.A8O14_10290"/>
<reference evidence="3" key="1">
    <citation type="submission" date="2016-05" db="EMBL/GenBank/DDBJ databases">
        <title>Polynucleobacter sp. QLW-P1FAT50C-4 genome.</title>
        <authorList>
            <person name="Hahn M.W."/>
        </authorList>
    </citation>
    <scope>NUCLEOTIDE SEQUENCE [LARGE SCALE GENOMIC DNA]</scope>
    <source>
        <strain evidence="3">QLW-P1FAT50C-4</strain>
    </source>
</reference>
<keyword evidence="3" id="KW-1185">Reference proteome</keyword>
<protein>
    <recommendedName>
        <fullName evidence="4">DUF3147 family protein</fullName>
    </recommendedName>
</protein>
<gene>
    <name evidence="2" type="ORF">A8O14_10290</name>
</gene>
<feature type="transmembrane region" description="Helical" evidence="1">
    <location>
        <begin position="63"/>
        <end position="83"/>
    </location>
</feature>
<dbReference type="NCBIfam" id="NF006751">
    <property type="entry name" value="PRK09272.1-4"/>
    <property type="match status" value="1"/>
</dbReference>
<sequence length="116" mass="13202">MAWIITKYLLTAGMVVFISEVAKRSDRLGGFIAALPVMTLLTLLTLLWLYLENQPEEKIANHAYYTFWYVIPTLPMFLLFPYLLPKLGFWITMGVCVVVTVICFGLFALVMKGFGI</sequence>
<accession>A0A191UHG6</accession>
<evidence type="ECO:0008006" key="4">
    <source>
        <dbReference type="Google" id="ProtNLM"/>
    </source>
</evidence>
<evidence type="ECO:0000313" key="3">
    <source>
        <dbReference type="Proteomes" id="UP000078463"/>
    </source>
</evidence>
<dbReference type="AlphaFoldDB" id="A0A191UHG6"/>
<dbReference type="RefSeq" id="WP_068949424.1">
    <property type="nucleotide sequence ID" value="NZ_CP015922.1"/>
</dbReference>
<keyword evidence="1" id="KW-1133">Transmembrane helix</keyword>
<dbReference type="KEGG" id="pwu:A8O14_10290"/>
<dbReference type="OrthoDB" id="47473at2"/>
<evidence type="ECO:0000313" key="2">
    <source>
        <dbReference type="EMBL" id="ANJ00428.1"/>
    </source>
</evidence>
<dbReference type="EMBL" id="CP015922">
    <property type="protein sequence ID" value="ANJ00428.1"/>
    <property type="molecule type" value="Genomic_DNA"/>
</dbReference>
<feature type="transmembrane region" description="Helical" evidence="1">
    <location>
        <begin position="89"/>
        <end position="110"/>
    </location>
</feature>
<feature type="transmembrane region" description="Helical" evidence="1">
    <location>
        <begin position="28"/>
        <end position="51"/>
    </location>
</feature>
<dbReference type="Proteomes" id="UP000078463">
    <property type="component" value="Chromosome"/>
</dbReference>
<organism evidence="2 3">
    <name type="scientific">Polynucleobacter wuianus</name>
    <dbReference type="NCBI Taxonomy" id="1743168"/>
    <lineage>
        <taxon>Bacteria</taxon>
        <taxon>Pseudomonadati</taxon>
        <taxon>Pseudomonadota</taxon>
        <taxon>Betaproteobacteria</taxon>
        <taxon>Burkholderiales</taxon>
        <taxon>Burkholderiaceae</taxon>
        <taxon>Polynucleobacter</taxon>
    </lineage>
</organism>
<proteinExistence type="predicted"/>